<keyword evidence="1" id="KW-1133">Transmembrane helix</keyword>
<keyword evidence="3" id="KW-1185">Reference proteome</keyword>
<evidence type="ECO:0000256" key="1">
    <source>
        <dbReference type="SAM" id="Phobius"/>
    </source>
</evidence>
<keyword evidence="1" id="KW-0812">Transmembrane</keyword>
<dbReference type="InterPro" id="IPR001128">
    <property type="entry name" value="Cyt_P450"/>
</dbReference>
<organism evidence="2 3">
    <name type="scientific">Armillaria gallica</name>
    <name type="common">Bulbous honey fungus</name>
    <name type="synonym">Armillaria bulbosa</name>
    <dbReference type="NCBI Taxonomy" id="47427"/>
    <lineage>
        <taxon>Eukaryota</taxon>
        <taxon>Fungi</taxon>
        <taxon>Dikarya</taxon>
        <taxon>Basidiomycota</taxon>
        <taxon>Agaricomycotina</taxon>
        <taxon>Agaricomycetes</taxon>
        <taxon>Agaricomycetidae</taxon>
        <taxon>Agaricales</taxon>
        <taxon>Marasmiineae</taxon>
        <taxon>Physalacriaceae</taxon>
        <taxon>Armillaria</taxon>
    </lineage>
</organism>
<keyword evidence="1" id="KW-0472">Membrane</keyword>
<gene>
    <name evidence="2" type="ORF">ARMGADRAFT_115439</name>
</gene>
<reference evidence="3" key="1">
    <citation type="journal article" date="2017" name="Nat. Ecol. Evol.">
        <title>Genome expansion and lineage-specific genetic innovations in the forest pathogenic fungi Armillaria.</title>
        <authorList>
            <person name="Sipos G."/>
            <person name="Prasanna A.N."/>
            <person name="Walter M.C."/>
            <person name="O'Connor E."/>
            <person name="Balint B."/>
            <person name="Krizsan K."/>
            <person name="Kiss B."/>
            <person name="Hess J."/>
            <person name="Varga T."/>
            <person name="Slot J."/>
            <person name="Riley R."/>
            <person name="Boka B."/>
            <person name="Rigling D."/>
            <person name="Barry K."/>
            <person name="Lee J."/>
            <person name="Mihaltcheva S."/>
            <person name="LaButti K."/>
            <person name="Lipzen A."/>
            <person name="Waldron R."/>
            <person name="Moloney N.M."/>
            <person name="Sperisen C."/>
            <person name="Kredics L."/>
            <person name="Vagvoelgyi C."/>
            <person name="Patrignani A."/>
            <person name="Fitzpatrick D."/>
            <person name="Nagy I."/>
            <person name="Doyle S."/>
            <person name="Anderson J.B."/>
            <person name="Grigoriev I.V."/>
            <person name="Gueldener U."/>
            <person name="Muensterkoetter M."/>
            <person name="Nagy L.G."/>
        </authorList>
    </citation>
    <scope>NUCLEOTIDE SEQUENCE [LARGE SCALE GENOMIC DNA]</scope>
    <source>
        <strain evidence="3">Ar21-2</strain>
    </source>
</reference>
<evidence type="ECO:0008006" key="4">
    <source>
        <dbReference type="Google" id="ProtNLM"/>
    </source>
</evidence>
<dbReference type="InParanoid" id="A0A2H3DT99"/>
<dbReference type="GO" id="GO:0016705">
    <property type="term" value="F:oxidoreductase activity, acting on paired donors, with incorporation or reduction of molecular oxygen"/>
    <property type="evidence" value="ECO:0007669"/>
    <property type="project" value="InterPro"/>
</dbReference>
<dbReference type="GO" id="GO:0005506">
    <property type="term" value="F:iron ion binding"/>
    <property type="evidence" value="ECO:0007669"/>
    <property type="project" value="InterPro"/>
</dbReference>
<dbReference type="STRING" id="47427.A0A2H3DT99"/>
<protein>
    <recommendedName>
        <fullName evidence="4">Cytochrome P450</fullName>
    </recommendedName>
</protein>
<dbReference type="Pfam" id="PF00067">
    <property type="entry name" value="p450"/>
    <property type="match status" value="1"/>
</dbReference>
<dbReference type="AlphaFoldDB" id="A0A2H3DT99"/>
<feature type="transmembrane region" description="Helical" evidence="1">
    <location>
        <begin position="12"/>
        <end position="37"/>
    </location>
</feature>
<dbReference type="GO" id="GO:0004497">
    <property type="term" value="F:monooxygenase activity"/>
    <property type="evidence" value="ECO:0007669"/>
    <property type="project" value="InterPro"/>
</dbReference>
<proteinExistence type="predicted"/>
<evidence type="ECO:0000313" key="3">
    <source>
        <dbReference type="Proteomes" id="UP000217790"/>
    </source>
</evidence>
<dbReference type="EMBL" id="KZ293655">
    <property type="protein sequence ID" value="PBK94068.1"/>
    <property type="molecule type" value="Genomic_DNA"/>
</dbReference>
<dbReference type="GO" id="GO:0020037">
    <property type="term" value="F:heme binding"/>
    <property type="evidence" value="ECO:0007669"/>
    <property type="project" value="InterPro"/>
</dbReference>
<name>A0A2H3DT99_ARMGA</name>
<evidence type="ECO:0000313" key="2">
    <source>
        <dbReference type="EMBL" id="PBK94068.1"/>
    </source>
</evidence>
<dbReference type="Gene3D" id="1.10.630.10">
    <property type="entry name" value="Cytochrome P450"/>
    <property type="match status" value="1"/>
</dbReference>
<dbReference type="OrthoDB" id="3064977at2759"/>
<dbReference type="Proteomes" id="UP000217790">
    <property type="component" value="Unassembled WGS sequence"/>
</dbReference>
<accession>A0A2H3DT99</accession>
<sequence length="137" mass="15477">MPYPQRAERSVYWIFGTATLSNPLLFVKTFFPALRFIPDPRNARIPRAHETMDRIRHQPLDESHTCIRASGEKSSSTARDLLSLLVKANMSPDVGEHHRMTDSDVLAQVPTFLLARHETTSTATTWALFALTQSPES</sequence>
<dbReference type="SUPFAM" id="SSF48264">
    <property type="entry name" value="Cytochrome P450"/>
    <property type="match status" value="1"/>
</dbReference>
<dbReference type="InterPro" id="IPR036396">
    <property type="entry name" value="Cyt_P450_sf"/>
</dbReference>